<organism evidence="12 13">
    <name type="scientific">Paraconexibacter algicola</name>
    <dbReference type="NCBI Taxonomy" id="2133960"/>
    <lineage>
        <taxon>Bacteria</taxon>
        <taxon>Bacillati</taxon>
        <taxon>Actinomycetota</taxon>
        <taxon>Thermoleophilia</taxon>
        <taxon>Solirubrobacterales</taxon>
        <taxon>Paraconexibacteraceae</taxon>
        <taxon>Paraconexibacter</taxon>
    </lineage>
</organism>
<dbReference type="Gene3D" id="3.40.50.2300">
    <property type="match status" value="1"/>
</dbReference>
<dbReference type="GO" id="GO:0032993">
    <property type="term" value="C:protein-DNA complex"/>
    <property type="evidence" value="ECO:0007669"/>
    <property type="project" value="TreeGrafter"/>
</dbReference>
<accession>A0A2T4UCX4</accession>
<dbReference type="GO" id="GO:0005829">
    <property type="term" value="C:cytosol"/>
    <property type="evidence" value="ECO:0007669"/>
    <property type="project" value="TreeGrafter"/>
</dbReference>
<dbReference type="CDD" id="cd00383">
    <property type="entry name" value="trans_reg_C"/>
    <property type="match status" value="1"/>
</dbReference>
<keyword evidence="6 9" id="KW-0238">DNA-binding</keyword>
<dbReference type="Pfam" id="PF00486">
    <property type="entry name" value="Trans_reg_C"/>
    <property type="match status" value="1"/>
</dbReference>
<protein>
    <submittedName>
        <fullName evidence="12">DNA-binding response regulator</fullName>
    </submittedName>
</protein>
<dbReference type="InterPro" id="IPR001867">
    <property type="entry name" value="OmpR/PhoB-type_DNA-bd"/>
</dbReference>
<dbReference type="SUPFAM" id="SSF52172">
    <property type="entry name" value="CheY-like"/>
    <property type="match status" value="1"/>
</dbReference>
<evidence type="ECO:0000256" key="8">
    <source>
        <dbReference type="PROSITE-ProRule" id="PRU00169"/>
    </source>
</evidence>
<keyword evidence="7" id="KW-0804">Transcription</keyword>
<sequence>MGRASWVRRARWVPCPRRAVGERLERLNPRKARGFRGPAIYHGEVTETDRPARVLVVEDDEEIAQVLQRSLRMEGYEVRTAADGEAALDAASAYVPDVVILDLGLPKLDGIEVAKRLRGADDVPILILTARDAVESRVEGLDSGADDYLVKPFERQELLARIRALLRRRPPRGSASLVAGDLTLNPDTHEVARGERMIELTQREFELLEYLMRNERIVVPRQRLLEEVWGYDPFATTNTIEVFVSNLRRKLEAGGEPRLLHTIRGAGYVLRA</sequence>
<dbReference type="PANTHER" id="PTHR48111">
    <property type="entry name" value="REGULATOR OF RPOS"/>
    <property type="match status" value="1"/>
</dbReference>
<dbReference type="InterPro" id="IPR039420">
    <property type="entry name" value="WalR-like"/>
</dbReference>
<evidence type="ECO:0000259" key="10">
    <source>
        <dbReference type="PROSITE" id="PS50110"/>
    </source>
</evidence>
<keyword evidence="2" id="KW-0963">Cytoplasm</keyword>
<keyword evidence="4" id="KW-0902">Two-component regulatory system</keyword>
<dbReference type="SMART" id="SM00862">
    <property type="entry name" value="Trans_reg_C"/>
    <property type="match status" value="1"/>
</dbReference>
<evidence type="ECO:0000256" key="2">
    <source>
        <dbReference type="ARBA" id="ARBA00022490"/>
    </source>
</evidence>
<dbReference type="OrthoDB" id="5242462at2"/>
<evidence type="ECO:0000256" key="1">
    <source>
        <dbReference type="ARBA" id="ARBA00004496"/>
    </source>
</evidence>
<keyword evidence="5" id="KW-0805">Transcription regulation</keyword>
<dbReference type="FunFam" id="1.10.10.10:FF:000005">
    <property type="entry name" value="Two-component system response regulator"/>
    <property type="match status" value="1"/>
</dbReference>
<dbReference type="FunFam" id="3.40.50.2300:FF:000021">
    <property type="entry name" value="Two-component system response regulator KdpE"/>
    <property type="match status" value="1"/>
</dbReference>
<dbReference type="Pfam" id="PF00072">
    <property type="entry name" value="Response_reg"/>
    <property type="match status" value="1"/>
</dbReference>
<evidence type="ECO:0000256" key="5">
    <source>
        <dbReference type="ARBA" id="ARBA00023015"/>
    </source>
</evidence>
<evidence type="ECO:0000256" key="4">
    <source>
        <dbReference type="ARBA" id="ARBA00023012"/>
    </source>
</evidence>
<dbReference type="PANTHER" id="PTHR48111:SF22">
    <property type="entry name" value="REGULATOR OF RPOS"/>
    <property type="match status" value="1"/>
</dbReference>
<evidence type="ECO:0000313" key="13">
    <source>
        <dbReference type="Proteomes" id="UP000240739"/>
    </source>
</evidence>
<dbReference type="AlphaFoldDB" id="A0A2T4UCX4"/>
<feature type="modified residue" description="4-aspartylphosphate" evidence="8">
    <location>
        <position position="102"/>
    </location>
</feature>
<gene>
    <name evidence="12" type="ORF">C7Y72_20360</name>
</gene>
<feature type="DNA-binding region" description="OmpR/PhoB-type" evidence="9">
    <location>
        <begin position="174"/>
        <end position="272"/>
    </location>
</feature>
<dbReference type="InterPro" id="IPR001789">
    <property type="entry name" value="Sig_transdc_resp-reg_receiver"/>
</dbReference>
<dbReference type="GO" id="GO:0045893">
    <property type="term" value="P:positive regulation of DNA-templated transcription"/>
    <property type="evidence" value="ECO:0007669"/>
    <property type="project" value="UniProtKB-ARBA"/>
</dbReference>
<dbReference type="InterPro" id="IPR011006">
    <property type="entry name" value="CheY-like_superfamily"/>
</dbReference>
<comment type="caution">
    <text evidence="12">The sequence shown here is derived from an EMBL/GenBank/DDBJ whole genome shotgun (WGS) entry which is preliminary data.</text>
</comment>
<evidence type="ECO:0000313" key="12">
    <source>
        <dbReference type="EMBL" id="PTL55075.1"/>
    </source>
</evidence>
<dbReference type="GO" id="GO:0042802">
    <property type="term" value="F:identical protein binding"/>
    <property type="evidence" value="ECO:0007669"/>
    <property type="project" value="UniProtKB-ARBA"/>
</dbReference>
<dbReference type="InterPro" id="IPR036388">
    <property type="entry name" value="WH-like_DNA-bd_sf"/>
</dbReference>
<dbReference type="Proteomes" id="UP000240739">
    <property type="component" value="Unassembled WGS sequence"/>
</dbReference>
<dbReference type="SMART" id="SM00448">
    <property type="entry name" value="REC"/>
    <property type="match status" value="1"/>
</dbReference>
<comment type="subcellular location">
    <subcellularLocation>
        <location evidence="1">Cytoplasm</location>
    </subcellularLocation>
</comment>
<evidence type="ECO:0000259" key="11">
    <source>
        <dbReference type="PROSITE" id="PS51755"/>
    </source>
</evidence>
<dbReference type="EMBL" id="PYYB01000004">
    <property type="protein sequence ID" value="PTL55075.1"/>
    <property type="molecule type" value="Genomic_DNA"/>
</dbReference>
<evidence type="ECO:0000256" key="3">
    <source>
        <dbReference type="ARBA" id="ARBA00022553"/>
    </source>
</evidence>
<evidence type="ECO:0000256" key="6">
    <source>
        <dbReference type="ARBA" id="ARBA00023125"/>
    </source>
</evidence>
<evidence type="ECO:0000256" key="9">
    <source>
        <dbReference type="PROSITE-ProRule" id="PRU01091"/>
    </source>
</evidence>
<keyword evidence="13" id="KW-1185">Reference proteome</keyword>
<keyword evidence="3 8" id="KW-0597">Phosphoprotein</keyword>
<proteinExistence type="predicted"/>
<dbReference type="GO" id="GO:0000987">
    <property type="term" value="F:cis-regulatory region sequence-specific DNA binding"/>
    <property type="evidence" value="ECO:0007669"/>
    <property type="project" value="UniProtKB-ARBA"/>
</dbReference>
<reference evidence="12 13" key="1">
    <citation type="submission" date="2018-03" db="EMBL/GenBank/DDBJ databases">
        <title>Aquarubrobacter algicola gen. nov., sp. nov., a novel actinobacterium isolated from shallow eutrophic lake during the end of cyanobacterial harmful algal blooms.</title>
        <authorList>
            <person name="Chun S.J."/>
        </authorList>
    </citation>
    <scope>NUCLEOTIDE SEQUENCE [LARGE SCALE GENOMIC DNA]</scope>
    <source>
        <strain evidence="12 13">Seoho-28</strain>
    </source>
</reference>
<dbReference type="PROSITE" id="PS50110">
    <property type="entry name" value="RESPONSE_REGULATORY"/>
    <property type="match status" value="1"/>
</dbReference>
<dbReference type="PROSITE" id="PS51755">
    <property type="entry name" value="OMPR_PHOB"/>
    <property type="match status" value="1"/>
</dbReference>
<dbReference type="GO" id="GO:0000156">
    <property type="term" value="F:phosphorelay response regulator activity"/>
    <property type="evidence" value="ECO:0007669"/>
    <property type="project" value="TreeGrafter"/>
</dbReference>
<dbReference type="Gene3D" id="1.10.10.10">
    <property type="entry name" value="Winged helix-like DNA-binding domain superfamily/Winged helix DNA-binding domain"/>
    <property type="match status" value="1"/>
</dbReference>
<feature type="domain" description="Response regulatory" evidence="10">
    <location>
        <begin position="53"/>
        <end position="166"/>
    </location>
</feature>
<dbReference type="Gene3D" id="6.10.250.690">
    <property type="match status" value="1"/>
</dbReference>
<evidence type="ECO:0000256" key="7">
    <source>
        <dbReference type="ARBA" id="ARBA00023163"/>
    </source>
</evidence>
<feature type="domain" description="OmpR/PhoB-type" evidence="11">
    <location>
        <begin position="174"/>
        <end position="272"/>
    </location>
</feature>
<dbReference type="CDD" id="cd17574">
    <property type="entry name" value="REC_OmpR"/>
    <property type="match status" value="1"/>
</dbReference>
<name>A0A2T4UCX4_9ACTN</name>